<dbReference type="RefSeq" id="WP_139757495.1">
    <property type="nucleotide sequence ID" value="NZ_CP039852.1"/>
</dbReference>
<feature type="signal peptide" evidence="1">
    <location>
        <begin position="1"/>
        <end position="20"/>
    </location>
</feature>
<organism evidence="2 3">
    <name type="scientific">Salinimonas iocasae</name>
    <dbReference type="NCBI Taxonomy" id="2572577"/>
    <lineage>
        <taxon>Bacteria</taxon>
        <taxon>Pseudomonadati</taxon>
        <taxon>Pseudomonadota</taxon>
        <taxon>Gammaproteobacteria</taxon>
        <taxon>Alteromonadales</taxon>
        <taxon>Alteromonadaceae</taxon>
        <taxon>Alteromonas/Salinimonas group</taxon>
        <taxon>Salinimonas</taxon>
    </lineage>
</organism>
<keyword evidence="3" id="KW-1185">Reference proteome</keyword>
<name>A0A5B7YJG1_9ALTE</name>
<evidence type="ECO:0000313" key="3">
    <source>
        <dbReference type="Proteomes" id="UP000304912"/>
    </source>
</evidence>
<dbReference type="Proteomes" id="UP000304912">
    <property type="component" value="Chromosome"/>
</dbReference>
<evidence type="ECO:0000256" key="1">
    <source>
        <dbReference type="SAM" id="SignalP"/>
    </source>
</evidence>
<dbReference type="OrthoDB" id="7054989at2"/>
<sequence>MACLTLAVCSLLAMPGDVLTAPATAPPTPVAQSASVPLNDTWMDLWQQNLTESMNYTVQQIDSFFALQGSQRHEDARAEGRISLGWEPRTRDLSEFDVRFKIRVQLPALENRVDLLLSDDEDTQQNASIKAARQPIERQRRNTTIALRYRSSESSHMSYKIGTGRRYQAYVKARFEDMAAYSNQLALFYDAEAYAFTRDEFGAELGATVQYISKRDHVFRFNNRFFYRDRSEDWIWRHEAQFLQPVDDKTAMVYTLFTEGESRPNYRLGEVYTSAKLRTNPTRDWLFFEVEPFVLFTRDEDFKPSYGVALRVEAYYGNP</sequence>
<reference evidence="2 3" key="1">
    <citation type="submission" date="2019-04" db="EMBL/GenBank/DDBJ databases">
        <title>Salinimonas iocasae sp. nov., a halophilic bacterium isolated from the outer tube casing of tubeworms in Okinawa Trough.</title>
        <authorList>
            <person name="Zhang H."/>
            <person name="Wang H."/>
            <person name="Li C."/>
        </authorList>
    </citation>
    <scope>NUCLEOTIDE SEQUENCE [LARGE SCALE GENOMIC DNA]</scope>
    <source>
        <strain evidence="2 3">KX18D6</strain>
    </source>
</reference>
<gene>
    <name evidence="2" type="ORF">FBQ74_15365</name>
</gene>
<dbReference type="AlphaFoldDB" id="A0A5B7YJG1"/>
<proteinExistence type="predicted"/>
<feature type="chain" id="PRO_5022659310" description="DUF3570 domain-containing protein" evidence="1">
    <location>
        <begin position="21"/>
        <end position="319"/>
    </location>
</feature>
<keyword evidence="1" id="KW-0732">Signal</keyword>
<evidence type="ECO:0000313" key="2">
    <source>
        <dbReference type="EMBL" id="QCZ94759.1"/>
    </source>
</evidence>
<dbReference type="EMBL" id="CP039852">
    <property type="protein sequence ID" value="QCZ94759.1"/>
    <property type="molecule type" value="Genomic_DNA"/>
</dbReference>
<dbReference type="KEGG" id="salk:FBQ74_15365"/>
<protein>
    <recommendedName>
        <fullName evidence="4">DUF3570 domain-containing protein</fullName>
    </recommendedName>
</protein>
<accession>A0A5B7YJG1</accession>
<evidence type="ECO:0008006" key="4">
    <source>
        <dbReference type="Google" id="ProtNLM"/>
    </source>
</evidence>